<evidence type="ECO:0000313" key="1">
    <source>
        <dbReference type="EMBL" id="KAJ8971418.1"/>
    </source>
</evidence>
<protein>
    <submittedName>
        <fullName evidence="1">Uncharacterized protein</fullName>
    </submittedName>
</protein>
<evidence type="ECO:0000313" key="2">
    <source>
        <dbReference type="Proteomes" id="UP001162164"/>
    </source>
</evidence>
<name>A0ABQ9J355_9CUCU</name>
<proteinExistence type="predicted"/>
<keyword evidence="2" id="KW-1185">Reference proteome</keyword>
<accession>A0ABQ9J355</accession>
<sequence>MVRYLKHRAIGNFIHWWLMVVIKSSVDLKYNNFSARFVASGFEDPRGDKVEIDGEGMNGAFDFKSALSPAPLDVVPLVNALLETEIRPDEILIGLKSCGLNAMPRFWIKCWLQPKEKSCLYTFSKKNSNEHSKPTYYRTFFQSIS</sequence>
<comment type="caution">
    <text evidence="1">The sequence shown here is derived from an EMBL/GenBank/DDBJ whole genome shotgun (WGS) entry which is preliminary data.</text>
</comment>
<dbReference type="EMBL" id="JAPWTJ010001482">
    <property type="protein sequence ID" value="KAJ8971418.1"/>
    <property type="molecule type" value="Genomic_DNA"/>
</dbReference>
<dbReference type="Proteomes" id="UP001162164">
    <property type="component" value="Unassembled WGS sequence"/>
</dbReference>
<organism evidence="1 2">
    <name type="scientific">Molorchus minor</name>
    <dbReference type="NCBI Taxonomy" id="1323400"/>
    <lineage>
        <taxon>Eukaryota</taxon>
        <taxon>Metazoa</taxon>
        <taxon>Ecdysozoa</taxon>
        <taxon>Arthropoda</taxon>
        <taxon>Hexapoda</taxon>
        <taxon>Insecta</taxon>
        <taxon>Pterygota</taxon>
        <taxon>Neoptera</taxon>
        <taxon>Endopterygota</taxon>
        <taxon>Coleoptera</taxon>
        <taxon>Polyphaga</taxon>
        <taxon>Cucujiformia</taxon>
        <taxon>Chrysomeloidea</taxon>
        <taxon>Cerambycidae</taxon>
        <taxon>Lamiinae</taxon>
        <taxon>Monochamini</taxon>
        <taxon>Molorchus</taxon>
    </lineage>
</organism>
<gene>
    <name evidence="1" type="ORF">NQ317_018153</name>
</gene>
<reference evidence="1" key="1">
    <citation type="journal article" date="2023" name="Insect Mol. Biol.">
        <title>Genome sequencing provides insights into the evolution of gene families encoding plant cell wall-degrading enzymes in longhorned beetles.</title>
        <authorList>
            <person name="Shin N.R."/>
            <person name="Okamura Y."/>
            <person name="Kirsch R."/>
            <person name="Pauchet Y."/>
        </authorList>
    </citation>
    <scope>NUCLEOTIDE SEQUENCE</scope>
    <source>
        <strain evidence="1">MMC_N1</strain>
    </source>
</reference>